<dbReference type="Proteomes" id="UP000320176">
    <property type="component" value="Unassembled WGS sequence"/>
</dbReference>
<dbReference type="EMBL" id="SJPN01000001">
    <property type="protein sequence ID" value="TWU07491.1"/>
    <property type="molecule type" value="Genomic_DNA"/>
</dbReference>
<evidence type="ECO:0000313" key="2">
    <source>
        <dbReference type="EMBL" id="TWU07491.1"/>
    </source>
</evidence>
<feature type="region of interest" description="Disordered" evidence="1">
    <location>
        <begin position="67"/>
        <end position="89"/>
    </location>
</feature>
<sequence>MGPTGQMRPMCPISLIGPISGVQMGPTGQMRPMCPISLIGPISGVQMGPIGQMRPMCPISPIGPIYPTTSSTAPANNPKPSPIGDRGFSTSRDAFALAFHPRS</sequence>
<evidence type="ECO:0000313" key="3">
    <source>
        <dbReference type="Proteomes" id="UP000320176"/>
    </source>
</evidence>
<organism evidence="2 3">
    <name type="scientific">Stieleria varia</name>
    <dbReference type="NCBI Taxonomy" id="2528005"/>
    <lineage>
        <taxon>Bacteria</taxon>
        <taxon>Pseudomonadati</taxon>
        <taxon>Planctomycetota</taxon>
        <taxon>Planctomycetia</taxon>
        <taxon>Pirellulales</taxon>
        <taxon>Pirellulaceae</taxon>
        <taxon>Stieleria</taxon>
    </lineage>
</organism>
<name>A0A5C6B7U6_9BACT</name>
<gene>
    <name evidence="2" type="ORF">Pla52n_00640</name>
</gene>
<reference evidence="2 3" key="1">
    <citation type="submission" date="2019-02" db="EMBL/GenBank/DDBJ databases">
        <title>Deep-cultivation of Planctomycetes and their phenomic and genomic characterization uncovers novel biology.</title>
        <authorList>
            <person name="Wiegand S."/>
            <person name="Jogler M."/>
            <person name="Boedeker C."/>
            <person name="Pinto D."/>
            <person name="Vollmers J."/>
            <person name="Rivas-Marin E."/>
            <person name="Kohn T."/>
            <person name="Peeters S.H."/>
            <person name="Heuer A."/>
            <person name="Rast P."/>
            <person name="Oberbeckmann S."/>
            <person name="Bunk B."/>
            <person name="Jeske O."/>
            <person name="Meyerdierks A."/>
            <person name="Storesund J.E."/>
            <person name="Kallscheuer N."/>
            <person name="Luecker S."/>
            <person name="Lage O.M."/>
            <person name="Pohl T."/>
            <person name="Merkel B.J."/>
            <person name="Hornburger P."/>
            <person name="Mueller R.-W."/>
            <person name="Bruemmer F."/>
            <person name="Labrenz M."/>
            <person name="Spormann A.M."/>
            <person name="Op Den Camp H."/>
            <person name="Overmann J."/>
            <person name="Amann R."/>
            <person name="Jetten M.S.M."/>
            <person name="Mascher T."/>
            <person name="Medema M.H."/>
            <person name="Devos D.P."/>
            <person name="Kaster A.-K."/>
            <person name="Ovreas L."/>
            <person name="Rohde M."/>
            <person name="Galperin M.Y."/>
            <person name="Jogler C."/>
        </authorList>
    </citation>
    <scope>NUCLEOTIDE SEQUENCE [LARGE SCALE GENOMIC DNA]</scope>
    <source>
        <strain evidence="2 3">Pla52n</strain>
    </source>
</reference>
<proteinExistence type="predicted"/>
<comment type="caution">
    <text evidence="2">The sequence shown here is derived from an EMBL/GenBank/DDBJ whole genome shotgun (WGS) entry which is preliminary data.</text>
</comment>
<keyword evidence="3" id="KW-1185">Reference proteome</keyword>
<evidence type="ECO:0000256" key="1">
    <source>
        <dbReference type="SAM" id="MobiDB-lite"/>
    </source>
</evidence>
<dbReference type="AlphaFoldDB" id="A0A5C6B7U6"/>
<protein>
    <submittedName>
        <fullName evidence="2">Uncharacterized protein</fullName>
    </submittedName>
</protein>
<accession>A0A5C6B7U6</accession>